<dbReference type="Proteomes" id="UP001054252">
    <property type="component" value="Unassembled WGS sequence"/>
</dbReference>
<name>A0AAV5LMK8_9ROSI</name>
<comment type="caution">
    <text evidence="3">The sequence shown here is derived from an EMBL/GenBank/DDBJ whole genome shotgun (WGS) entry which is preliminary data.</text>
</comment>
<dbReference type="PANTHER" id="PTHR31338:SF20">
    <property type="entry name" value="BET V I_MAJOR LATEX PROTEIN DOMAIN-CONTAINING PROTEIN"/>
    <property type="match status" value="1"/>
</dbReference>
<dbReference type="PANTHER" id="PTHR31338">
    <property type="entry name" value="POLYKETIDE CYCLASE/DEHYDRASE AND LIPID TRANSPORT SUPERFAMILY PROTEIN"/>
    <property type="match status" value="1"/>
</dbReference>
<dbReference type="SMART" id="SM01037">
    <property type="entry name" value="Bet_v_1"/>
    <property type="match status" value="1"/>
</dbReference>
<dbReference type="CDD" id="cd07816">
    <property type="entry name" value="Bet_v1-like"/>
    <property type="match status" value="1"/>
</dbReference>
<proteinExistence type="inferred from homology"/>
<protein>
    <recommendedName>
        <fullName evidence="2">Bet v I/Major latex protein domain-containing protein</fullName>
    </recommendedName>
</protein>
<evidence type="ECO:0000256" key="1">
    <source>
        <dbReference type="ARBA" id="ARBA00038242"/>
    </source>
</evidence>
<dbReference type="GO" id="GO:0006952">
    <property type="term" value="P:defense response"/>
    <property type="evidence" value="ECO:0007669"/>
    <property type="project" value="InterPro"/>
</dbReference>
<dbReference type="AlphaFoldDB" id="A0AAV5LMK8"/>
<dbReference type="EMBL" id="BPVZ01000129">
    <property type="protein sequence ID" value="GKV38641.1"/>
    <property type="molecule type" value="Genomic_DNA"/>
</dbReference>
<evidence type="ECO:0000313" key="4">
    <source>
        <dbReference type="Proteomes" id="UP001054252"/>
    </source>
</evidence>
<dbReference type="InterPro" id="IPR023393">
    <property type="entry name" value="START-like_dom_sf"/>
</dbReference>
<dbReference type="Gene3D" id="3.30.530.20">
    <property type="match status" value="1"/>
</dbReference>
<sequence>MTVRYRLEAYVEIKASAHKFYEVFRSRPHHVPNISPSRIPSVDVHQGDWQTHGSVKVWKYSLDGKKVLTYKERVEFDDESKTVTLVGLEGDVFEDFKNYITVFQAIPKDDCISVVKGVIEYEKLKEDGPDGIKNLDFVVGLIKDIEAHLVQA</sequence>
<feature type="domain" description="Bet v I/Major latex protein" evidence="2">
    <location>
        <begin position="2"/>
        <end position="152"/>
    </location>
</feature>
<organism evidence="3 4">
    <name type="scientific">Rubroshorea leprosula</name>
    <dbReference type="NCBI Taxonomy" id="152421"/>
    <lineage>
        <taxon>Eukaryota</taxon>
        <taxon>Viridiplantae</taxon>
        <taxon>Streptophyta</taxon>
        <taxon>Embryophyta</taxon>
        <taxon>Tracheophyta</taxon>
        <taxon>Spermatophyta</taxon>
        <taxon>Magnoliopsida</taxon>
        <taxon>eudicotyledons</taxon>
        <taxon>Gunneridae</taxon>
        <taxon>Pentapetalae</taxon>
        <taxon>rosids</taxon>
        <taxon>malvids</taxon>
        <taxon>Malvales</taxon>
        <taxon>Dipterocarpaceae</taxon>
        <taxon>Rubroshorea</taxon>
    </lineage>
</organism>
<dbReference type="InterPro" id="IPR000916">
    <property type="entry name" value="Bet_v_I/MLP"/>
</dbReference>
<dbReference type="SUPFAM" id="SSF55961">
    <property type="entry name" value="Bet v1-like"/>
    <property type="match status" value="1"/>
</dbReference>
<keyword evidence="4" id="KW-1185">Reference proteome</keyword>
<reference evidence="3 4" key="1">
    <citation type="journal article" date="2021" name="Commun. Biol.">
        <title>The genome of Shorea leprosula (Dipterocarpaceae) highlights the ecological relevance of drought in aseasonal tropical rainforests.</title>
        <authorList>
            <person name="Ng K.K.S."/>
            <person name="Kobayashi M.J."/>
            <person name="Fawcett J.A."/>
            <person name="Hatakeyama M."/>
            <person name="Paape T."/>
            <person name="Ng C.H."/>
            <person name="Ang C.C."/>
            <person name="Tnah L.H."/>
            <person name="Lee C.T."/>
            <person name="Nishiyama T."/>
            <person name="Sese J."/>
            <person name="O'Brien M.J."/>
            <person name="Copetti D."/>
            <person name="Mohd Noor M.I."/>
            <person name="Ong R.C."/>
            <person name="Putra M."/>
            <person name="Sireger I.Z."/>
            <person name="Indrioko S."/>
            <person name="Kosugi Y."/>
            <person name="Izuno A."/>
            <person name="Isagi Y."/>
            <person name="Lee S.L."/>
            <person name="Shimizu K.K."/>
        </authorList>
    </citation>
    <scope>NUCLEOTIDE SEQUENCE [LARGE SCALE GENOMIC DNA]</scope>
    <source>
        <strain evidence="3">214</strain>
    </source>
</reference>
<gene>
    <name evidence="3" type="ORF">SLEP1_g46530</name>
</gene>
<accession>A0AAV5LMK8</accession>
<comment type="similarity">
    <text evidence="1">Belongs to the MLP family.</text>
</comment>
<evidence type="ECO:0000313" key="3">
    <source>
        <dbReference type="EMBL" id="GKV38641.1"/>
    </source>
</evidence>
<dbReference type="InterPro" id="IPR052006">
    <property type="entry name" value="MLP-like"/>
</dbReference>
<dbReference type="Pfam" id="PF00407">
    <property type="entry name" value="Bet_v_1"/>
    <property type="match status" value="1"/>
</dbReference>
<evidence type="ECO:0000259" key="2">
    <source>
        <dbReference type="SMART" id="SM01037"/>
    </source>
</evidence>